<organism evidence="2 3">
    <name type="scientific">Candidatus Coatesbacteria bacterium RBG_13_66_14</name>
    <dbReference type="NCBI Taxonomy" id="1817816"/>
    <lineage>
        <taxon>Bacteria</taxon>
        <taxon>Candidatus Coatesiibacteriota</taxon>
    </lineage>
</organism>
<accession>A0A1F5F3S0</accession>
<comment type="caution">
    <text evidence="2">The sequence shown here is derived from an EMBL/GenBank/DDBJ whole genome shotgun (WGS) entry which is preliminary data.</text>
</comment>
<protein>
    <submittedName>
        <fullName evidence="2">Uncharacterized protein</fullName>
    </submittedName>
</protein>
<proteinExistence type="predicted"/>
<feature type="transmembrane region" description="Helical" evidence="1">
    <location>
        <begin position="43"/>
        <end position="68"/>
    </location>
</feature>
<reference evidence="2 3" key="1">
    <citation type="journal article" date="2016" name="Nat. Commun.">
        <title>Thousands of microbial genomes shed light on interconnected biogeochemical processes in an aquifer system.</title>
        <authorList>
            <person name="Anantharaman K."/>
            <person name="Brown C.T."/>
            <person name="Hug L.A."/>
            <person name="Sharon I."/>
            <person name="Castelle C.J."/>
            <person name="Probst A.J."/>
            <person name="Thomas B.C."/>
            <person name="Singh A."/>
            <person name="Wilkins M.J."/>
            <person name="Karaoz U."/>
            <person name="Brodie E.L."/>
            <person name="Williams K.H."/>
            <person name="Hubbard S.S."/>
            <person name="Banfield J.F."/>
        </authorList>
    </citation>
    <scope>NUCLEOTIDE SEQUENCE [LARGE SCALE GENOMIC DNA]</scope>
</reference>
<feature type="transmembrane region" description="Helical" evidence="1">
    <location>
        <begin position="179"/>
        <end position="201"/>
    </location>
</feature>
<feature type="transmembrane region" description="Helical" evidence="1">
    <location>
        <begin position="112"/>
        <end position="135"/>
    </location>
</feature>
<keyword evidence="1" id="KW-1133">Transmembrane helix</keyword>
<evidence type="ECO:0000313" key="2">
    <source>
        <dbReference type="EMBL" id="OGD73994.1"/>
    </source>
</evidence>
<evidence type="ECO:0000256" key="1">
    <source>
        <dbReference type="SAM" id="Phobius"/>
    </source>
</evidence>
<keyword evidence="1" id="KW-0472">Membrane</keyword>
<feature type="transmembrane region" description="Helical" evidence="1">
    <location>
        <begin position="222"/>
        <end position="241"/>
    </location>
</feature>
<feature type="transmembrane region" description="Helical" evidence="1">
    <location>
        <begin position="12"/>
        <end position="31"/>
    </location>
</feature>
<name>A0A1F5F3S0_9BACT</name>
<dbReference type="Proteomes" id="UP000177187">
    <property type="component" value="Unassembled WGS sequence"/>
</dbReference>
<dbReference type="EMBL" id="MFAF01000109">
    <property type="protein sequence ID" value="OGD73994.1"/>
    <property type="molecule type" value="Genomic_DNA"/>
</dbReference>
<feature type="transmembrane region" description="Helical" evidence="1">
    <location>
        <begin position="80"/>
        <end position="100"/>
    </location>
</feature>
<keyword evidence="1" id="KW-0812">Transmembrane</keyword>
<feature type="transmembrane region" description="Helical" evidence="1">
    <location>
        <begin position="147"/>
        <end position="167"/>
    </location>
</feature>
<dbReference type="STRING" id="1817816.A2Y64_06030"/>
<sequence>MNEGERRFSWGRTVLVVAVFLATWGLLQWLGRALGGRADALNLVLFMVLYVAGAGILLPLVVGGRTGLRLNEPQRGWRPWVGALLAVIALAVGLLGSGALEVLSGKFPGWMIFLKYILLFLPMSLAVSLVFFWLVPQALIKKFGSGPWSTLAAVAAGGVVSFLGFWVDGLFGDPGTALTLGLLGLFFTAAVILTGSFWKIYPAFAVLMLANTLVEGKYHGESWWALAIGFTVALTALIIGVRVGRAGEGPTDCSKS</sequence>
<gene>
    <name evidence="2" type="ORF">A2Y64_06030</name>
</gene>
<dbReference type="AlphaFoldDB" id="A0A1F5F3S0"/>
<evidence type="ECO:0000313" key="3">
    <source>
        <dbReference type="Proteomes" id="UP000177187"/>
    </source>
</evidence>